<accession>A0A137PIP8</accession>
<name>A0A137PIP8_CONC2</name>
<evidence type="ECO:0008006" key="3">
    <source>
        <dbReference type="Google" id="ProtNLM"/>
    </source>
</evidence>
<sequence length="347" mass="40548">MDADLIVSTTVRGNKIIAIYYSLKLYFRVRIFEIKEGTTSDIFNSGKTFDFGHDNQHFVLDHLDIPDSLQEGKNKLWLRFGHGEYPYDLTTYSFMNWAGYINLDDMSLRNDSSFIKFPTDKNFPVRRYKTNIITNKFGSALYVTGGEIYSKKVKDFTAINSFYKYNFTSREWADMTYTTVGKLKPLFDHNSVIIDNRYLVILGGERQIYNSTFNFNGRDRPEYEHNTLYNLTIFDTLTNKWDNVNVDANIFDASISKLKFELFIATVYKDKIIVLGGTSRETKSNRYNFNSHIGILDFKYKIWNWFPILNEDGSNYATVSNFGSIQVLNDQLIICSSKLNFIINYFY</sequence>
<dbReference type="InterPro" id="IPR015915">
    <property type="entry name" value="Kelch-typ_b-propeller"/>
</dbReference>
<gene>
    <name evidence="1" type="ORF">CONCODRAFT_111884</name>
</gene>
<organism evidence="1 2">
    <name type="scientific">Conidiobolus coronatus (strain ATCC 28846 / CBS 209.66 / NRRL 28638)</name>
    <name type="common">Delacroixia coronata</name>
    <dbReference type="NCBI Taxonomy" id="796925"/>
    <lineage>
        <taxon>Eukaryota</taxon>
        <taxon>Fungi</taxon>
        <taxon>Fungi incertae sedis</taxon>
        <taxon>Zoopagomycota</taxon>
        <taxon>Entomophthoromycotina</taxon>
        <taxon>Entomophthoromycetes</taxon>
        <taxon>Entomophthorales</taxon>
        <taxon>Ancylistaceae</taxon>
        <taxon>Conidiobolus</taxon>
    </lineage>
</organism>
<evidence type="ECO:0000313" key="2">
    <source>
        <dbReference type="Proteomes" id="UP000070444"/>
    </source>
</evidence>
<dbReference type="EMBL" id="KQ964419">
    <property type="protein sequence ID" value="KXN74855.1"/>
    <property type="molecule type" value="Genomic_DNA"/>
</dbReference>
<keyword evidence="2" id="KW-1185">Reference proteome</keyword>
<proteinExistence type="predicted"/>
<dbReference type="SUPFAM" id="SSF117281">
    <property type="entry name" value="Kelch motif"/>
    <property type="match status" value="1"/>
</dbReference>
<dbReference type="AlphaFoldDB" id="A0A137PIP8"/>
<dbReference type="OrthoDB" id="432528at2759"/>
<protein>
    <recommendedName>
        <fullName evidence="3">Galactose oxidase</fullName>
    </recommendedName>
</protein>
<dbReference type="Proteomes" id="UP000070444">
    <property type="component" value="Unassembled WGS sequence"/>
</dbReference>
<dbReference type="Pfam" id="PF24681">
    <property type="entry name" value="Kelch_KLHDC2_KLHL20_DRC7"/>
    <property type="match status" value="1"/>
</dbReference>
<reference evidence="1 2" key="1">
    <citation type="journal article" date="2015" name="Genome Biol. Evol.">
        <title>Phylogenomic analyses indicate that early fungi evolved digesting cell walls of algal ancestors of land plants.</title>
        <authorList>
            <person name="Chang Y."/>
            <person name="Wang S."/>
            <person name="Sekimoto S."/>
            <person name="Aerts A.L."/>
            <person name="Choi C."/>
            <person name="Clum A."/>
            <person name="LaButti K.M."/>
            <person name="Lindquist E.A."/>
            <person name="Yee Ngan C."/>
            <person name="Ohm R.A."/>
            <person name="Salamov A.A."/>
            <person name="Grigoriev I.V."/>
            <person name="Spatafora J.W."/>
            <person name="Berbee M.L."/>
        </authorList>
    </citation>
    <scope>NUCLEOTIDE SEQUENCE [LARGE SCALE GENOMIC DNA]</scope>
    <source>
        <strain evidence="1 2">NRRL 28638</strain>
    </source>
</reference>
<dbReference type="Gene3D" id="2.120.10.80">
    <property type="entry name" value="Kelch-type beta propeller"/>
    <property type="match status" value="1"/>
</dbReference>
<evidence type="ECO:0000313" key="1">
    <source>
        <dbReference type="EMBL" id="KXN74855.1"/>
    </source>
</evidence>